<proteinExistence type="predicted"/>
<evidence type="ECO:0000256" key="5">
    <source>
        <dbReference type="ARBA" id="ARBA00023180"/>
    </source>
</evidence>
<evidence type="ECO:0000313" key="9">
    <source>
        <dbReference type="EMBL" id="EGW29876.1"/>
    </source>
</evidence>
<dbReference type="RefSeq" id="XP_007377642.1">
    <property type="nucleotide sequence ID" value="XM_007377580.1"/>
</dbReference>
<dbReference type="Pfam" id="PF11765">
    <property type="entry name" value="Hyphal_reg_CWP"/>
    <property type="match status" value="1"/>
</dbReference>
<organism evidence="10">
    <name type="scientific">Spathaspora passalidarum (strain NRRL Y-27907 / 11-Y1)</name>
    <dbReference type="NCBI Taxonomy" id="619300"/>
    <lineage>
        <taxon>Eukaryota</taxon>
        <taxon>Fungi</taxon>
        <taxon>Dikarya</taxon>
        <taxon>Ascomycota</taxon>
        <taxon>Saccharomycotina</taxon>
        <taxon>Pichiomycetes</taxon>
        <taxon>Debaryomycetaceae</taxon>
        <taxon>Spathaspora</taxon>
    </lineage>
</organism>
<dbReference type="AlphaFoldDB" id="G3AV73"/>
<keyword evidence="3" id="KW-0964">Secreted</keyword>
<dbReference type="InParanoid" id="G3AV73"/>
<dbReference type="Proteomes" id="UP000000709">
    <property type="component" value="Unassembled WGS sequence"/>
</dbReference>
<dbReference type="OrthoDB" id="4022214at2759"/>
<keyword evidence="4 7" id="KW-0732">Signal</keyword>
<dbReference type="GeneID" id="18871715"/>
<gene>
    <name evidence="9" type="ORF">SPAPADRAFT_52731</name>
</gene>
<feature type="region of interest" description="Disordered" evidence="6">
    <location>
        <begin position="459"/>
        <end position="502"/>
    </location>
</feature>
<dbReference type="KEGG" id="spaa:SPAPADRAFT_52731"/>
<protein>
    <recommendedName>
        <fullName evidence="8">Hyphally-regulated cell wall protein N-terminal domain-containing protein</fullName>
    </recommendedName>
</protein>
<accession>G3AV73</accession>
<evidence type="ECO:0000256" key="4">
    <source>
        <dbReference type="ARBA" id="ARBA00022729"/>
    </source>
</evidence>
<dbReference type="STRING" id="619300.G3AV73"/>
<sequence length="592" mass="66657">MLYFIFFCFLFSPIFGQQITTDTTVREAITSGEFLDVFSPAHYDLVDVKSVEIDGNIYNNGSITARSPSSYSTKINLSGDYFTNYGTFSADLYDGKFDLSYYSFNNYGNIFLTDGDISIATSQFHNYGHVQFYDSHYPSISTTGGNTENEGSICYRNSIDGIYSYYSGTGCIVLDSSELYINEKFAYTPQTIHLTNNSHVLFDETPLGLSFSGFGDDSTIGSFSKLYSYTYDTYLGALQLYYYNSSILVYIGKGYDESKFEKVTYAGSYTADDYNSIKYNGPCPNAPYDLCYCADKQVYTDKNKDKDKSSNCDAETVTTTVFKNAPTKTVTVTKTETTCPTNGGDVVYKKKPCDCYTYTYTYTEDYVTFTETCTTDVATFIYYHSYICTVTYVDATTTIWYKTYTTDTYTCHHTSTDYETVTTWYDTETTSWDDTTTWSESETTSWTDTDTWSDSTTWDDSTTWSDSTTWDDSTTWSDSTTWDDSTTWSDSTTWDDSTTWSDSTTWDSTSTWVDIPSLETPTTSVLEETPTDSDESIGTPIIDDPPILSFDDNKPLETPVASADPPILSFDDNEPLETPVASADPPQLSFIN</sequence>
<keyword evidence="10" id="KW-1185">Reference proteome</keyword>
<evidence type="ECO:0000256" key="2">
    <source>
        <dbReference type="ARBA" id="ARBA00022512"/>
    </source>
</evidence>
<feature type="domain" description="Hyphally-regulated cell wall protein N-terminal" evidence="8">
    <location>
        <begin position="8"/>
        <end position="287"/>
    </location>
</feature>
<evidence type="ECO:0000256" key="6">
    <source>
        <dbReference type="SAM" id="MobiDB-lite"/>
    </source>
</evidence>
<dbReference type="HOGENOM" id="CLU_460908_0_0_1"/>
<reference evidence="9 10" key="1">
    <citation type="journal article" date="2011" name="Proc. Natl. Acad. Sci. U.S.A.">
        <title>Comparative genomics of xylose-fermenting fungi for enhanced biofuel production.</title>
        <authorList>
            <person name="Wohlbach D.J."/>
            <person name="Kuo A."/>
            <person name="Sato T.K."/>
            <person name="Potts K.M."/>
            <person name="Salamov A.A."/>
            <person name="LaButti K.M."/>
            <person name="Sun H."/>
            <person name="Clum A."/>
            <person name="Pangilinan J.L."/>
            <person name="Lindquist E.A."/>
            <person name="Lucas S."/>
            <person name="Lapidus A."/>
            <person name="Jin M."/>
            <person name="Gunawan C."/>
            <person name="Balan V."/>
            <person name="Dale B.E."/>
            <person name="Jeffries T.W."/>
            <person name="Zinkel R."/>
            <person name="Barry K.W."/>
            <person name="Grigoriev I.V."/>
            <person name="Gasch A.P."/>
        </authorList>
    </citation>
    <scope>NUCLEOTIDE SEQUENCE [LARGE SCALE GENOMIC DNA]</scope>
    <source>
        <strain evidence="10">NRRL Y-27907 / 11-Y1</strain>
    </source>
</reference>
<feature type="chain" id="PRO_5003442391" description="Hyphally-regulated cell wall protein N-terminal domain-containing protein" evidence="7">
    <location>
        <begin position="17"/>
        <end position="592"/>
    </location>
</feature>
<evidence type="ECO:0000256" key="3">
    <source>
        <dbReference type="ARBA" id="ARBA00022525"/>
    </source>
</evidence>
<evidence type="ECO:0000313" key="10">
    <source>
        <dbReference type="Proteomes" id="UP000000709"/>
    </source>
</evidence>
<feature type="signal peptide" evidence="7">
    <location>
        <begin position="1"/>
        <end position="16"/>
    </location>
</feature>
<keyword evidence="5" id="KW-0325">Glycoprotein</keyword>
<dbReference type="EMBL" id="GL996506">
    <property type="protein sequence ID" value="EGW29876.1"/>
    <property type="molecule type" value="Genomic_DNA"/>
</dbReference>
<dbReference type="InterPro" id="IPR021031">
    <property type="entry name" value="Hyphal-reg_cell_wall_N"/>
</dbReference>
<dbReference type="GO" id="GO:0009277">
    <property type="term" value="C:fungal-type cell wall"/>
    <property type="evidence" value="ECO:0007669"/>
    <property type="project" value="UniProtKB-ARBA"/>
</dbReference>
<comment type="subcellular location">
    <subcellularLocation>
        <location evidence="1">Secreted</location>
        <location evidence="1">Cell wall</location>
    </subcellularLocation>
</comment>
<evidence type="ECO:0000259" key="8">
    <source>
        <dbReference type="Pfam" id="PF11765"/>
    </source>
</evidence>
<feature type="region of interest" description="Disordered" evidence="6">
    <location>
        <begin position="519"/>
        <end position="592"/>
    </location>
</feature>
<evidence type="ECO:0000256" key="1">
    <source>
        <dbReference type="ARBA" id="ARBA00004191"/>
    </source>
</evidence>
<name>G3AV73_SPAPN</name>
<keyword evidence="2" id="KW-0134">Cell wall</keyword>
<evidence type="ECO:0000256" key="7">
    <source>
        <dbReference type="SAM" id="SignalP"/>
    </source>
</evidence>